<name>A0A9P4Q7G0_9PEZI</name>
<dbReference type="OrthoDB" id="5215637at2759"/>
<feature type="region of interest" description="Disordered" evidence="1">
    <location>
        <begin position="142"/>
        <end position="190"/>
    </location>
</feature>
<gene>
    <name evidence="2" type="ORF">K431DRAFT_345977</name>
</gene>
<comment type="caution">
    <text evidence="2">The sequence shown here is derived from an EMBL/GenBank/DDBJ whole genome shotgun (WGS) entry which is preliminary data.</text>
</comment>
<reference evidence="2" key="1">
    <citation type="journal article" date="2020" name="Stud. Mycol.">
        <title>101 Dothideomycetes genomes: a test case for predicting lifestyles and emergence of pathogens.</title>
        <authorList>
            <person name="Haridas S."/>
            <person name="Albert R."/>
            <person name="Binder M."/>
            <person name="Bloem J."/>
            <person name="Labutti K."/>
            <person name="Salamov A."/>
            <person name="Andreopoulos B."/>
            <person name="Baker S."/>
            <person name="Barry K."/>
            <person name="Bills G."/>
            <person name="Bluhm B."/>
            <person name="Cannon C."/>
            <person name="Castanera R."/>
            <person name="Culley D."/>
            <person name="Daum C."/>
            <person name="Ezra D."/>
            <person name="Gonzalez J."/>
            <person name="Henrissat B."/>
            <person name="Kuo A."/>
            <person name="Liang C."/>
            <person name="Lipzen A."/>
            <person name="Lutzoni F."/>
            <person name="Magnuson J."/>
            <person name="Mondo S."/>
            <person name="Nolan M."/>
            <person name="Ohm R."/>
            <person name="Pangilinan J."/>
            <person name="Park H.-J."/>
            <person name="Ramirez L."/>
            <person name="Alfaro M."/>
            <person name="Sun H."/>
            <person name="Tritt A."/>
            <person name="Yoshinaga Y."/>
            <person name="Zwiers L.-H."/>
            <person name="Turgeon B."/>
            <person name="Goodwin S."/>
            <person name="Spatafora J."/>
            <person name="Crous P."/>
            <person name="Grigoriev I."/>
        </authorList>
    </citation>
    <scope>NUCLEOTIDE SEQUENCE</scope>
    <source>
        <strain evidence="2">CBS 116435</strain>
    </source>
</reference>
<sequence length="256" mass="26057">MASSELTCYTVGWNFVSSTNQYFPCGSVNSDSSNSTQAQACCYAGHDYSICHYDHHVEGGTGYYMAGCTDPTWQDPACATQCTSEYGADIVYDSAANQWQCCDVTNTTKNCDNPTNDFVIKAPAPSLLSTQEEITATVPPAEVTGIGSIPGPSPFVDDSNDTSLSSSSSSSSSPSSTKISSFSSSSVSPSSTRAAVTSLSSTSLVAMPGSATPSTEAAASTSSETSSPTSLSTGAKAGIAIGIIVGVLLIAGATNL</sequence>
<dbReference type="Proteomes" id="UP000799441">
    <property type="component" value="Unassembled WGS sequence"/>
</dbReference>
<feature type="compositionally biased region" description="Low complexity" evidence="1">
    <location>
        <begin position="163"/>
        <end position="190"/>
    </location>
</feature>
<feature type="region of interest" description="Disordered" evidence="1">
    <location>
        <begin position="206"/>
        <end position="231"/>
    </location>
</feature>
<evidence type="ECO:0000313" key="3">
    <source>
        <dbReference type="Proteomes" id="UP000799441"/>
    </source>
</evidence>
<feature type="compositionally biased region" description="Low complexity" evidence="1">
    <location>
        <begin position="210"/>
        <end position="231"/>
    </location>
</feature>
<dbReference type="EMBL" id="MU003786">
    <property type="protein sequence ID" value="KAF2722013.1"/>
    <property type="molecule type" value="Genomic_DNA"/>
</dbReference>
<protein>
    <submittedName>
        <fullName evidence="2">Uncharacterized protein</fullName>
    </submittedName>
</protein>
<evidence type="ECO:0000313" key="2">
    <source>
        <dbReference type="EMBL" id="KAF2722013.1"/>
    </source>
</evidence>
<proteinExistence type="predicted"/>
<dbReference type="AlphaFoldDB" id="A0A9P4Q7G0"/>
<evidence type="ECO:0000256" key="1">
    <source>
        <dbReference type="SAM" id="MobiDB-lite"/>
    </source>
</evidence>
<organism evidence="2 3">
    <name type="scientific">Polychaeton citri CBS 116435</name>
    <dbReference type="NCBI Taxonomy" id="1314669"/>
    <lineage>
        <taxon>Eukaryota</taxon>
        <taxon>Fungi</taxon>
        <taxon>Dikarya</taxon>
        <taxon>Ascomycota</taxon>
        <taxon>Pezizomycotina</taxon>
        <taxon>Dothideomycetes</taxon>
        <taxon>Dothideomycetidae</taxon>
        <taxon>Capnodiales</taxon>
        <taxon>Capnodiaceae</taxon>
        <taxon>Polychaeton</taxon>
    </lineage>
</organism>
<keyword evidence="3" id="KW-1185">Reference proteome</keyword>
<accession>A0A9P4Q7G0</accession>